<accession>A0ABY5PME3</accession>
<dbReference type="SMART" id="SM00091">
    <property type="entry name" value="PAS"/>
    <property type="match status" value="4"/>
</dbReference>
<dbReference type="PROSITE" id="PS50112">
    <property type="entry name" value="PAS"/>
    <property type="match status" value="2"/>
</dbReference>
<dbReference type="NCBIfam" id="TIGR00254">
    <property type="entry name" value="GGDEF"/>
    <property type="match status" value="1"/>
</dbReference>
<dbReference type="NCBIfam" id="TIGR00229">
    <property type="entry name" value="sensory_box"/>
    <property type="match status" value="3"/>
</dbReference>
<reference evidence="6" key="1">
    <citation type="submission" date="2021-11" db="EMBL/GenBank/DDBJ databases">
        <title>Cultivation dependent microbiological survey of springs from the worlds oldest radium mine currently devoted to the extraction of radon-saturated water.</title>
        <authorList>
            <person name="Kapinusova G."/>
            <person name="Smrhova T."/>
            <person name="Strejcek M."/>
            <person name="Suman J."/>
            <person name="Jani K."/>
            <person name="Pajer P."/>
            <person name="Uhlik O."/>
        </authorList>
    </citation>
    <scope>NUCLEOTIDE SEQUENCE [LARGE SCALE GENOMIC DNA]</scope>
    <source>
        <strain evidence="6">J379</strain>
    </source>
</reference>
<feature type="domain" description="GGDEF" evidence="4">
    <location>
        <begin position="568"/>
        <end position="703"/>
    </location>
</feature>
<dbReference type="InterPro" id="IPR000700">
    <property type="entry name" value="PAS-assoc_C"/>
</dbReference>
<evidence type="ECO:0000313" key="5">
    <source>
        <dbReference type="EMBL" id="UUY05779.1"/>
    </source>
</evidence>
<organism evidence="5 6">
    <name type="scientific">Svornostia abyssi</name>
    <dbReference type="NCBI Taxonomy" id="2898438"/>
    <lineage>
        <taxon>Bacteria</taxon>
        <taxon>Bacillati</taxon>
        <taxon>Actinomycetota</taxon>
        <taxon>Thermoleophilia</taxon>
        <taxon>Solirubrobacterales</taxon>
        <taxon>Baekduiaceae</taxon>
        <taxon>Svornostia</taxon>
    </lineage>
</organism>
<dbReference type="CDD" id="cd01949">
    <property type="entry name" value="GGDEF"/>
    <property type="match status" value="1"/>
</dbReference>
<dbReference type="Gene3D" id="3.30.450.20">
    <property type="entry name" value="PAS domain"/>
    <property type="match status" value="4"/>
</dbReference>
<dbReference type="Pfam" id="PF08448">
    <property type="entry name" value="PAS_4"/>
    <property type="match status" value="1"/>
</dbReference>
<dbReference type="Pfam" id="PF13426">
    <property type="entry name" value="PAS_9"/>
    <property type="match status" value="1"/>
</dbReference>
<dbReference type="InterPro" id="IPR052155">
    <property type="entry name" value="Biofilm_reg_signaling"/>
</dbReference>
<dbReference type="EMBL" id="CP088295">
    <property type="protein sequence ID" value="UUY05779.1"/>
    <property type="molecule type" value="Genomic_DNA"/>
</dbReference>
<dbReference type="CDD" id="cd00130">
    <property type="entry name" value="PAS"/>
    <property type="match status" value="4"/>
</dbReference>
<dbReference type="InterPro" id="IPR035919">
    <property type="entry name" value="EAL_sf"/>
</dbReference>
<sequence length="971" mass="106937">MPDGAVNRPWNDALARAAALLGEGVLVHAPDGTIEAANDLAPTILGLTADQLHGRSNMDPRWRTVTADGQPLAPEHHPSAVAQRTGETQRDVLVGVHHPDDALRWLSVTAVPFGDGPDGVLVRFADVTAQRASLLDLEHEAQRMADVETIALLGMWELELPSQQLHLSDGMYRLLGHTPASLPPDRVRFEEFVLTEDRERVFAAVERSLGQGENFNIAHRIRRADGSIGTFRVRGRPQFDEDGQLVSVVGTTQDITEPARMERDLARARDQLRGVLDAVTEHAIVATSQWGIITDMNRGAELMFGYTVEEMLGKTPGIWHDPEEIIGRAKELGIPPSLDVFTMNARMSAPETREWTFIRKDGTRRRMVMTITVQRDTAGDVVGYISVARDITEPHRAEAARRRAEARFRTAFDHAPIGVGLVDLSTGSPGRLLDANRALALLVGREEDELDGMALSALVHPEDGPGLQARLCDLANARLPSFQSEVRLMHRDGQFVWALLGGAADVDTDGTDDEPTAVLQILDITERKRFEGQLQYLADHDPLTGMFNRRRFEEELERALAHAERYQVPGALMVVDLDGLKMVNDTLGHAVGDELIERVARVLRHSLRTSDIVARLGGDEFGILLPQMGRSDAIQVAEKVLDELRDGGVVLTANRHGRVTASIGITTWDGPPAEAPHELLIQADHAMYAAKQAGRDQFAVHDPEAGTEREPLGTAWLDRLRDALDLDDGFVLHAQPIVPLTAGVDEDGMDRFELLIRMPSEDGSLIPPGTFLGLAERYDLVQQLDRWVLARAVALIRARETAGRPVNVTVNLSGRTVNDPTLARDVELLLREGPIREGALTVEVTETEAIVNIDRARVLARDLRALGCRFALDDFGAGFASFYYLKHLAFDLLKIDGEFIRQLPITPTDRLVVRAVVDIAKAMGTQTCAEFVGDDETVELLRELGVDYGQGFHLGRPRPVDELLREARTGS</sequence>
<feature type="domain" description="PAC" evidence="2">
    <location>
        <begin position="215"/>
        <end position="267"/>
    </location>
</feature>
<dbReference type="InterPro" id="IPR043128">
    <property type="entry name" value="Rev_trsase/Diguanyl_cyclase"/>
</dbReference>
<dbReference type="PANTHER" id="PTHR44757">
    <property type="entry name" value="DIGUANYLATE CYCLASE DGCP"/>
    <property type="match status" value="1"/>
</dbReference>
<dbReference type="SUPFAM" id="SSF141868">
    <property type="entry name" value="EAL domain-like"/>
    <property type="match status" value="1"/>
</dbReference>
<dbReference type="Gene3D" id="3.20.20.450">
    <property type="entry name" value="EAL domain"/>
    <property type="match status" value="1"/>
</dbReference>
<dbReference type="Proteomes" id="UP001058860">
    <property type="component" value="Chromosome"/>
</dbReference>
<evidence type="ECO:0000259" key="2">
    <source>
        <dbReference type="PROSITE" id="PS50113"/>
    </source>
</evidence>
<gene>
    <name evidence="5" type="ORF">LRS13_09740</name>
</gene>
<dbReference type="InterPro" id="IPR000014">
    <property type="entry name" value="PAS"/>
</dbReference>
<evidence type="ECO:0000259" key="3">
    <source>
        <dbReference type="PROSITE" id="PS50883"/>
    </source>
</evidence>
<dbReference type="SMART" id="SM00052">
    <property type="entry name" value="EAL"/>
    <property type="match status" value="1"/>
</dbReference>
<evidence type="ECO:0000313" key="6">
    <source>
        <dbReference type="Proteomes" id="UP001058860"/>
    </source>
</evidence>
<feature type="domain" description="PAC" evidence="2">
    <location>
        <begin position="351"/>
        <end position="403"/>
    </location>
</feature>
<feature type="domain" description="PAS" evidence="1">
    <location>
        <begin position="404"/>
        <end position="478"/>
    </location>
</feature>
<dbReference type="InterPro" id="IPR035965">
    <property type="entry name" value="PAS-like_dom_sf"/>
</dbReference>
<protein>
    <submittedName>
        <fullName evidence="5">EAL domain-containing protein</fullName>
    </submittedName>
</protein>
<evidence type="ECO:0000259" key="1">
    <source>
        <dbReference type="PROSITE" id="PS50112"/>
    </source>
</evidence>
<dbReference type="InterPro" id="IPR013656">
    <property type="entry name" value="PAS_4"/>
</dbReference>
<dbReference type="CDD" id="cd01948">
    <property type="entry name" value="EAL"/>
    <property type="match status" value="1"/>
</dbReference>
<dbReference type="Gene3D" id="3.30.70.270">
    <property type="match status" value="1"/>
</dbReference>
<dbReference type="Pfam" id="PF00990">
    <property type="entry name" value="GGDEF"/>
    <property type="match status" value="1"/>
</dbReference>
<proteinExistence type="predicted"/>
<dbReference type="PROSITE" id="PS50883">
    <property type="entry name" value="EAL"/>
    <property type="match status" value="1"/>
</dbReference>
<dbReference type="SMART" id="SM00086">
    <property type="entry name" value="PAC"/>
    <property type="match status" value="4"/>
</dbReference>
<feature type="domain" description="PAC" evidence="2">
    <location>
        <begin position="482"/>
        <end position="536"/>
    </location>
</feature>
<dbReference type="InterPro" id="IPR013655">
    <property type="entry name" value="PAS_fold_3"/>
</dbReference>
<keyword evidence="6" id="KW-1185">Reference proteome</keyword>
<feature type="domain" description="PAS" evidence="1">
    <location>
        <begin position="268"/>
        <end position="315"/>
    </location>
</feature>
<dbReference type="PANTHER" id="PTHR44757:SF2">
    <property type="entry name" value="BIOFILM ARCHITECTURE MAINTENANCE PROTEIN MBAA"/>
    <property type="match status" value="1"/>
</dbReference>
<dbReference type="SUPFAM" id="SSF55073">
    <property type="entry name" value="Nucleotide cyclase"/>
    <property type="match status" value="1"/>
</dbReference>
<dbReference type="Gene3D" id="2.10.70.100">
    <property type="match status" value="1"/>
</dbReference>
<feature type="domain" description="EAL" evidence="3">
    <location>
        <begin position="713"/>
        <end position="971"/>
    </location>
</feature>
<dbReference type="PROSITE" id="PS50887">
    <property type="entry name" value="GGDEF"/>
    <property type="match status" value="1"/>
</dbReference>
<dbReference type="Pfam" id="PF08447">
    <property type="entry name" value="PAS_3"/>
    <property type="match status" value="2"/>
</dbReference>
<dbReference type="SMART" id="SM00267">
    <property type="entry name" value="GGDEF"/>
    <property type="match status" value="1"/>
</dbReference>
<dbReference type="InterPro" id="IPR000160">
    <property type="entry name" value="GGDEF_dom"/>
</dbReference>
<dbReference type="PROSITE" id="PS50113">
    <property type="entry name" value="PAC"/>
    <property type="match status" value="3"/>
</dbReference>
<dbReference type="InterPro" id="IPR029787">
    <property type="entry name" value="Nucleotide_cyclase"/>
</dbReference>
<dbReference type="InterPro" id="IPR001610">
    <property type="entry name" value="PAC"/>
</dbReference>
<dbReference type="RefSeq" id="WP_353866219.1">
    <property type="nucleotide sequence ID" value="NZ_CP088295.1"/>
</dbReference>
<name>A0ABY5PME3_9ACTN</name>
<evidence type="ECO:0000259" key="4">
    <source>
        <dbReference type="PROSITE" id="PS50887"/>
    </source>
</evidence>
<dbReference type="InterPro" id="IPR001633">
    <property type="entry name" value="EAL_dom"/>
</dbReference>
<dbReference type="Pfam" id="PF00563">
    <property type="entry name" value="EAL"/>
    <property type="match status" value="1"/>
</dbReference>
<dbReference type="SUPFAM" id="SSF55785">
    <property type="entry name" value="PYP-like sensor domain (PAS domain)"/>
    <property type="match status" value="4"/>
</dbReference>